<dbReference type="PANTHER" id="PTHR12469:SF2">
    <property type="entry name" value="SUCCINATE DEHYDROGENASE ASSEMBLY FACTOR 2, MITOCHONDRIAL"/>
    <property type="match status" value="1"/>
</dbReference>
<dbReference type="GO" id="GO:0006121">
    <property type="term" value="P:mitochondrial electron transport, succinate to ubiquinone"/>
    <property type="evidence" value="ECO:0007669"/>
    <property type="project" value="TreeGrafter"/>
</dbReference>
<evidence type="ECO:0000313" key="1">
    <source>
        <dbReference type="EMBL" id="KAG5682392.1"/>
    </source>
</evidence>
<dbReference type="PANTHER" id="PTHR12469">
    <property type="entry name" value="PROTEIN EMI5 HOMOLOG, MITOCHONDRIAL"/>
    <property type="match status" value="1"/>
</dbReference>
<keyword evidence="2" id="KW-1185">Reference proteome</keyword>
<proteinExistence type="predicted"/>
<evidence type="ECO:0000313" key="2">
    <source>
        <dbReference type="Proteomes" id="UP001107558"/>
    </source>
</evidence>
<dbReference type="GO" id="GO:0006099">
    <property type="term" value="P:tricarboxylic acid cycle"/>
    <property type="evidence" value="ECO:0007669"/>
    <property type="project" value="TreeGrafter"/>
</dbReference>
<dbReference type="Gene3D" id="1.10.150.250">
    <property type="entry name" value="Flavinator of succinate dehydrogenase"/>
    <property type="match status" value="1"/>
</dbReference>
<dbReference type="EMBL" id="JADBJN010000001">
    <property type="protein sequence ID" value="KAG5682392.1"/>
    <property type="molecule type" value="Genomic_DNA"/>
</dbReference>
<accession>A0A9J6CKE4</accession>
<gene>
    <name evidence="1" type="ORF">PVAND_011745</name>
</gene>
<dbReference type="GO" id="GO:0034553">
    <property type="term" value="P:mitochondrial respiratory chain complex II assembly"/>
    <property type="evidence" value="ECO:0007669"/>
    <property type="project" value="TreeGrafter"/>
</dbReference>
<reference evidence="1" key="1">
    <citation type="submission" date="2021-03" db="EMBL/GenBank/DDBJ databases">
        <title>Chromosome level genome of the anhydrobiotic midge Polypedilum vanderplanki.</title>
        <authorList>
            <person name="Yoshida Y."/>
            <person name="Kikawada T."/>
            <person name="Gusev O."/>
        </authorList>
    </citation>
    <scope>NUCLEOTIDE SEQUENCE</scope>
    <source>
        <strain evidence="1">NIAS01</strain>
        <tissue evidence="1">Whole body or cell culture</tissue>
    </source>
</reference>
<dbReference type="AlphaFoldDB" id="A0A9J6CKE4"/>
<sequence length="121" mass="14596">MLKMMLARNINLQKNIAKCNYRLIFSSSFLRKETDIVDMPDRSLPIPQYQQKENETIEVKRARLLYQSRKRVSNDWDIFYYATNVKPTPPELDNEIMNLLKKHVKNENKETRYRQPDLVFD</sequence>
<dbReference type="GO" id="GO:0005739">
    <property type="term" value="C:mitochondrion"/>
    <property type="evidence" value="ECO:0007669"/>
    <property type="project" value="TreeGrafter"/>
</dbReference>
<dbReference type="OrthoDB" id="284292at2759"/>
<dbReference type="InterPro" id="IPR036714">
    <property type="entry name" value="SDH_sf"/>
</dbReference>
<organism evidence="1 2">
    <name type="scientific">Polypedilum vanderplanki</name>
    <name type="common">Sleeping chironomid midge</name>
    <dbReference type="NCBI Taxonomy" id="319348"/>
    <lineage>
        <taxon>Eukaryota</taxon>
        <taxon>Metazoa</taxon>
        <taxon>Ecdysozoa</taxon>
        <taxon>Arthropoda</taxon>
        <taxon>Hexapoda</taxon>
        <taxon>Insecta</taxon>
        <taxon>Pterygota</taxon>
        <taxon>Neoptera</taxon>
        <taxon>Endopterygota</taxon>
        <taxon>Diptera</taxon>
        <taxon>Nematocera</taxon>
        <taxon>Chironomoidea</taxon>
        <taxon>Chironomidae</taxon>
        <taxon>Chironominae</taxon>
        <taxon>Polypedilum</taxon>
        <taxon>Polypedilum</taxon>
    </lineage>
</organism>
<protein>
    <submittedName>
        <fullName evidence="1">Uncharacterized protein</fullName>
    </submittedName>
</protein>
<name>A0A9J6CKE4_POLVA</name>
<dbReference type="Proteomes" id="UP001107558">
    <property type="component" value="Chromosome 1"/>
</dbReference>
<comment type="caution">
    <text evidence="1">The sequence shown here is derived from an EMBL/GenBank/DDBJ whole genome shotgun (WGS) entry which is preliminary data.</text>
</comment>